<dbReference type="GO" id="GO:0016301">
    <property type="term" value="F:kinase activity"/>
    <property type="evidence" value="ECO:0007669"/>
    <property type="project" value="UniProtKB-KW"/>
</dbReference>
<evidence type="ECO:0000313" key="1">
    <source>
        <dbReference type="EMBL" id="DAE12051.1"/>
    </source>
</evidence>
<dbReference type="Pfam" id="PF11753">
    <property type="entry name" value="DUF3310"/>
    <property type="match status" value="1"/>
</dbReference>
<organism evidence="1">
    <name type="scientific">Podoviridae sp. ctack17</name>
    <dbReference type="NCBI Taxonomy" id="2825260"/>
    <lineage>
        <taxon>Viruses</taxon>
        <taxon>Duplodnaviria</taxon>
        <taxon>Heunggongvirae</taxon>
        <taxon>Uroviricota</taxon>
        <taxon>Caudoviricetes</taxon>
    </lineage>
</organism>
<dbReference type="EMBL" id="BK015542">
    <property type="protein sequence ID" value="DAE12051.1"/>
    <property type="molecule type" value="Genomic_DNA"/>
</dbReference>
<sequence length="130" mass="15548">MNKKVKCISNDYNDLTKDKIYNVIDEYADCYILSNDFAYRKKYPIDSFRISENKEDIENKTKPTYYGTGFDVIDFCQKNNLDFMQGNVIKYVTRYKEKNGKEDLLKAKEYIDRIIKENYKDITGVVKDRR</sequence>
<name>A0A8S5PZW5_9CAUD</name>
<keyword evidence="1" id="KW-0808">Transferase</keyword>
<reference evidence="1" key="1">
    <citation type="journal article" date="2021" name="Proc. Natl. Acad. Sci. U.S.A.">
        <title>A Catalog of Tens of Thousands of Viruses from Human Metagenomes Reveals Hidden Associations with Chronic Diseases.</title>
        <authorList>
            <person name="Tisza M.J."/>
            <person name="Buck C.B."/>
        </authorList>
    </citation>
    <scope>NUCLEOTIDE SEQUENCE</scope>
    <source>
        <strain evidence="1">Ctack17</strain>
    </source>
</reference>
<dbReference type="InterPro" id="IPR021739">
    <property type="entry name" value="SaV-like"/>
</dbReference>
<keyword evidence="1" id="KW-0418">Kinase</keyword>
<accession>A0A8S5PZW5</accession>
<proteinExistence type="predicted"/>
<protein>
    <submittedName>
        <fullName evidence="1">Nucelotide kinase</fullName>
    </submittedName>
</protein>